<protein>
    <submittedName>
        <fullName evidence="1">Uncharacterized protein</fullName>
    </submittedName>
</protein>
<dbReference type="GO" id="GO:0048812">
    <property type="term" value="P:neuron projection morphogenesis"/>
    <property type="evidence" value="ECO:0007669"/>
    <property type="project" value="TreeGrafter"/>
</dbReference>
<gene>
    <name evidence="1" type="ORF">V1264_024652</name>
</gene>
<evidence type="ECO:0000313" key="1">
    <source>
        <dbReference type="EMBL" id="KAK7089788.1"/>
    </source>
</evidence>
<evidence type="ECO:0000313" key="2">
    <source>
        <dbReference type="Proteomes" id="UP001374579"/>
    </source>
</evidence>
<dbReference type="GO" id="GO:2001224">
    <property type="term" value="P:positive regulation of neuron migration"/>
    <property type="evidence" value="ECO:0007669"/>
    <property type="project" value="TreeGrafter"/>
</dbReference>
<dbReference type="Proteomes" id="UP001374579">
    <property type="component" value="Unassembled WGS sequence"/>
</dbReference>
<dbReference type="PANTHER" id="PTHR46606">
    <property type="entry name" value="SHOOTIN-1"/>
    <property type="match status" value="1"/>
</dbReference>
<sequence>MLLNAIVIVSHKYNKLVARLKDTEEQLSKMRKLYEPVFSEYEMMKNKFKIEAECREHAEEYASKVTKQNKVLKRQSQMLMQNKGLSIREVNLEEEESQV</sequence>
<proteinExistence type="predicted"/>
<dbReference type="GO" id="GO:0005737">
    <property type="term" value="C:cytoplasm"/>
    <property type="evidence" value="ECO:0007669"/>
    <property type="project" value="TreeGrafter"/>
</dbReference>
<dbReference type="EMBL" id="JBAMIC010000530">
    <property type="protein sequence ID" value="KAK7089788.1"/>
    <property type="molecule type" value="Genomic_DNA"/>
</dbReference>
<keyword evidence="2" id="KW-1185">Reference proteome</keyword>
<name>A0AAN9AML7_9CAEN</name>
<accession>A0AAN9AML7</accession>
<dbReference type="GO" id="GO:0031252">
    <property type="term" value="C:cell leading edge"/>
    <property type="evidence" value="ECO:0007669"/>
    <property type="project" value="TreeGrafter"/>
</dbReference>
<dbReference type="PANTHER" id="PTHR46606:SF5">
    <property type="entry name" value="SHOOTIN-1"/>
    <property type="match status" value="1"/>
</dbReference>
<reference evidence="1 2" key="1">
    <citation type="submission" date="2024-02" db="EMBL/GenBank/DDBJ databases">
        <title>Chromosome-scale genome assembly of the rough periwinkle Littorina saxatilis.</title>
        <authorList>
            <person name="De Jode A."/>
            <person name="Faria R."/>
            <person name="Formenti G."/>
            <person name="Sims Y."/>
            <person name="Smith T.P."/>
            <person name="Tracey A."/>
            <person name="Wood J.M.D."/>
            <person name="Zagrodzka Z.B."/>
            <person name="Johannesson K."/>
            <person name="Butlin R.K."/>
            <person name="Leder E.H."/>
        </authorList>
    </citation>
    <scope>NUCLEOTIDE SEQUENCE [LARGE SCALE GENOMIC DNA]</scope>
    <source>
        <strain evidence="1">Snail1</strain>
        <tissue evidence="1">Muscle</tissue>
    </source>
</reference>
<comment type="caution">
    <text evidence="1">The sequence shown here is derived from an EMBL/GenBank/DDBJ whole genome shotgun (WGS) entry which is preliminary data.</text>
</comment>
<dbReference type="InterPro" id="IPR024849">
    <property type="entry name" value="Shootin-1"/>
</dbReference>
<dbReference type="AlphaFoldDB" id="A0AAN9AML7"/>
<dbReference type="GO" id="GO:0044295">
    <property type="term" value="C:axonal growth cone"/>
    <property type="evidence" value="ECO:0007669"/>
    <property type="project" value="TreeGrafter"/>
</dbReference>
<feature type="non-terminal residue" evidence="1">
    <location>
        <position position="99"/>
    </location>
</feature>
<organism evidence="1 2">
    <name type="scientific">Littorina saxatilis</name>
    <dbReference type="NCBI Taxonomy" id="31220"/>
    <lineage>
        <taxon>Eukaryota</taxon>
        <taxon>Metazoa</taxon>
        <taxon>Spiralia</taxon>
        <taxon>Lophotrochozoa</taxon>
        <taxon>Mollusca</taxon>
        <taxon>Gastropoda</taxon>
        <taxon>Caenogastropoda</taxon>
        <taxon>Littorinimorpha</taxon>
        <taxon>Littorinoidea</taxon>
        <taxon>Littorinidae</taxon>
        <taxon>Littorina</taxon>
    </lineage>
</organism>